<name>A0A0A9B5B2_ARUDO</name>
<dbReference type="EMBL" id="GBRH01238741">
    <property type="protein sequence ID" value="JAD59154.1"/>
    <property type="molecule type" value="Transcribed_RNA"/>
</dbReference>
<evidence type="ECO:0000313" key="1">
    <source>
        <dbReference type="EMBL" id="JAD59154.1"/>
    </source>
</evidence>
<sequence>MHVCVCVCSQFHVCAHMYHHRVRDISINLRSRRICS</sequence>
<accession>A0A0A9B5B2</accession>
<reference evidence="1" key="2">
    <citation type="journal article" date="2015" name="Data Brief">
        <title>Shoot transcriptome of the giant reed, Arundo donax.</title>
        <authorList>
            <person name="Barrero R.A."/>
            <person name="Guerrero F.D."/>
            <person name="Moolhuijzen P."/>
            <person name="Goolsby J.A."/>
            <person name="Tidwell J."/>
            <person name="Bellgard S.E."/>
            <person name="Bellgard M.I."/>
        </authorList>
    </citation>
    <scope>NUCLEOTIDE SEQUENCE</scope>
    <source>
        <tissue evidence="1">Shoot tissue taken approximately 20 cm above the soil surface</tissue>
    </source>
</reference>
<organism evidence="1">
    <name type="scientific">Arundo donax</name>
    <name type="common">Giant reed</name>
    <name type="synonym">Donax arundinaceus</name>
    <dbReference type="NCBI Taxonomy" id="35708"/>
    <lineage>
        <taxon>Eukaryota</taxon>
        <taxon>Viridiplantae</taxon>
        <taxon>Streptophyta</taxon>
        <taxon>Embryophyta</taxon>
        <taxon>Tracheophyta</taxon>
        <taxon>Spermatophyta</taxon>
        <taxon>Magnoliopsida</taxon>
        <taxon>Liliopsida</taxon>
        <taxon>Poales</taxon>
        <taxon>Poaceae</taxon>
        <taxon>PACMAD clade</taxon>
        <taxon>Arundinoideae</taxon>
        <taxon>Arundineae</taxon>
        <taxon>Arundo</taxon>
    </lineage>
</organism>
<dbReference type="AlphaFoldDB" id="A0A0A9B5B2"/>
<protein>
    <submittedName>
        <fullName evidence="1">Uncharacterized protein</fullName>
    </submittedName>
</protein>
<reference evidence="1" key="1">
    <citation type="submission" date="2014-09" db="EMBL/GenBank/DDBJ databases">
        <authorList>
            <person name="Magalhaes I.L.F."/>
            <person name="Oliveira U."/>
            <person name="Santos F.R."/>
            <person name="Vidigal T.H.D.A."/>
            <person name="Brescovit A.D."/>
            <person name="Santos A.J."/>
        </authorList>
    </citation>
    <scope>NUCLEOTIDE SEQUENCE</scope>
    <source>
        <tissue evidence="1">Shoot tissue taken approximately 20 cm above the soil surface</tissue>
    </source>
</reference>
<proteinExistence type="predicted"/>